<organism evidence="11 12">
    <name type="scientific">Pseudonocardia xishanensis</name>
    <dbReference type="NCBI Taxonomy" id="630995"/>
    <lineage>
        <taxon>Bacteria</taxon>
        <taxon>Bacillati</taxon>
        <taxon>Actinomycetota</taxon>
        <taxon>Actinomycetes</taxon>
        <taxon>Pseudonocardiales</taxon>
        <taxon>Pseudonocardiaceae</taxon>
        <taxon>Pseudonocardia</taxon>
    </lineage>
</organism>
<keyword evidence="9" id="KW-1133">Transmembrane helix</keyword>
<evidence type="ECO:0000256" key="1">
    <source>
        <dbReference type="ARBA" id="ARBA00000085"/>
    </source>
</evidence>
<evidence type="ECO:0000256" key="6">
    <source>
        <dbReference type="ARBA" id="ARBA00022777"/>
    </source>
</evidence>
<evidence type="ECO:0000259" key="10">
    <source>
        <dbReference type="Pfam" id="PF07730"/>
    </source>
</evidence>
<keyword evidence="9" id="KW-0472">Membrane</keyword>
<keyword evidence="7" id="KW-0067">ATP-binding</keyword>
<evidence type="ECO:0000256" key="5">
    <source>
        <dbReference type="ARBA" id="ARBA00022741"/>
    </source>
</evidence>
<dbReference type="SUPFAM" id="SSF55874">
    <property type="entry name" value="ATPase domain of HSP90 chaperone/DNA topoisomerase II/histidine kinase"/>
    <property type="match status" value="1"/>
</dbReference>
<evidence type="ECO:0000256" key="4">
    <source>
        <dbReference type="ARBA" id="ARBA00022679"/>
    </source>
</evidence>
<evidence type="ECO:0000256" key="8">
    <source>
        <dbReference type="ARBA" id="ARBA00023012"/>
    </source>
</evidence>
<dbReference type="Gene3D" id="1.20.5.1930">
    <property type="match status" value="1"/>
</dbReference>
<dbReference type="CDD" id="cd16917">
    <property type="entry name" value="HATPase_UhpB-NarQ-NarX-like"/>
    <property type="match status" value="1"/>
</dbReference>
<proteinExistence type="predicted"/>
<dbReference type="InterPro" id="IPR036890">
    <property type="entry name" value="HATPase_C_sf"/>
</dbReference>
<sequence length="426" mass="44633">MAIVTPLGEASPPFGGPRARWPGWEDNVDSAPGTMRSLARQAHLVALACVLVDVTLFLHTTDQMATVVRVAVVFGIVCVDAAVAVSPRFSGVVAVVHAGAAVGFALVLQDLADANSTLAGGVIAAYRVGAWMADRRALAAVAVLVAGGMAAELLTGTTSALLLLTDATQDALLPWLVGRYTSARRGHVLELRHNRELEMRDATSTMERAAERQRASIARDLHDVIAHHVSAIGAHTGAARLRLAAEPHPHGNKVTASLAAAEASSRSAMTDLRRVLDVLHRTAQLPSQVGLADLDELIAGVHRSGLPVRLCTSGRPRDLPGSVDVALYRIAQEMLTNALRYGDGSPVELHLDHRDDLVRLTARNGTCPASAGPTESCSTGRGLAGIRSRAGLLGGTASYGPSPDGTAWETRVEIYIDVPVPTGALP</sequence>
<dbReference type="Proteomes" id="UP001501598">
    <property type="component" value="Unassembled WGS sequence"/>
</dbReference>
<keyword evidence="3" id="KW-0597">Phosphoprotein</keyword>
<evidence type="ECO:0000256" key="7">
    <source>
        <dbReference type="ARBA" id="ARBA00022840"/>
    </source>
</evidence>
<name>A0ABP8S2A1_9PSEU</name>
<dbReference type="PANTHER" id="PTHR24421:SF10">
    <property type="entry name" value="NITRATE_NITRITE SENSOR PROTEIN NARQ"/>
    <property type="match status" value="1"/>
</dbReference>
<keyword evidence="5" id="KW-0547">Nucleotide-binding</keyword>
<keyword evidence="9" id="KW-0812">Transmembrane</keyword>
<protein>
    <recommendedName>
        <fullName evidence="2">histidine kinase</fullName>
        <ecNumber evidence="2">2.7.13.3</ecNumber>
    </recommendedName>
</protein>
<feature type="transmembrane region" description="Helical" evidence="9">
    <location>
        <begin position="66"/>
        <end position="85"/>
    </location>
</feature>
<dbReference type="Pfam" id="PF07730">
    <property type="entry name" value="HisKA_3"/>
    <property type="match status" value="1"/>
</dbReference>
<accession>A0ABP8S2A1</accession>
<dbReference type="InterPro" id="IPR050482">
    <property type="entry name" value="Sensor_HK_TwoCompSys"/>
</dbReference>
<keyword evidence="4" id="KW-0808">Transferase</keyword>
<evidence type="ECO:0000256" key="9">
    <source>
        <dbReference type="SAM" id="Phobius"/>
    </source>
</evidence>
<keyword evidence="8" id="KW-0902">Two-component regulatory system</keyword>
<keyword evidence="6 11" id="KW-0418">Kinase</keyword>
<dbReference type="EMBL" id="BAABGT010000099">
    <property type="protein sequence ID" value="GAA4557060.1"/>
    <property type="molecule type" value="Genomic_DNA"/>
</dbReference>
<feature type="transmembrane region" description="Helical" evidence="9">
    <location>
        <begin position="91"/>
        <end position="108"/>
    </location>
</feature>
<feature type="transmembrane region" description="Helical" evidence="9">
    <location>
        <begin position="42"/>
        <end position="59"/>
    </location>
</feature>
<dbReference type="GO" id="GO:0016301">
    <property type="term" value="F:kinase activity"/>
    <property type="evidence" value="ECO:0007669"/>
    <property type="project" value="UniProtKB-KW"/>
</dbReference>
<feature type="domain" description="Signal transduction histidine kinase subgroup 3 dimerisation and phosphoacceptor" evidence="10">
    <location>
        <begin position="214"/>
        <end position="282"/>
    </location>
</feature>
<comment type="caution">
    <text evidence="11">The sequence shown here is derived from an EMBL/GenBank/DDBJ whole genome shotgun (WGS) entry which is preliminary data.</text>
</comment>
<evidence type="ECO:0000256" key="2">
    <source>
        <dbReference type="ARBA" id="ARBA00012438"/>
    </source>
</evidence>
<reference evidence="12" key="1">
    <citation type="journal article" date="2019" name="Int. J. Syst. Evol. Microbiol.">
        <title>The Global Catalogue of Microorganisms (GCM) 10K type strain sequencing project: providing services to taxonomists for standard genome sequencing and annotation.</title>
        <authorList>
            <consortium name="The Broad Institute Genomics Platform"/>
            <consortium name="The Broad Institute Genome Sequencing Center for Infectious Disease"/>
            <person name="Wu L."/>
            <person name="Ma J."/>
        </authorList>
    </citation>
    <scope>NUCLEOTIDE SEQUENCE [LARGE SCALE GENOMIC DNA]</scope>
    <source>
        <strain evidence="12">JCM 17906</strain>
    </source>
</reference>
<dbReference type="EC" id="2.7.13.3" evidence="2"/>
<dbReference type="InterPro" id="IPR011712">
    <property type="entry name" value="Sig_transdc_His_kin_sub3_dim/P"/>
</dbReference>
<comment type="catalytic activity">
    <reaction evidence="1">
        <text>ATP + protein L-histidine = ADP + protein N-phospho-L-histidine.</text>
        <dbReference type="EC" id="2.7.13.3"/>
    </reaction>
</comment>
<dbReference type="Gene3D" id="3.30.565.10">
    <property type="entry name" value="Histidine kinase-like ATPase, C-terminal domain"/>
    <property type="match status" value="1"/>
</dbReference>
<evidence type="ECO:0000313" key="12">
    <source>
        <dbReference type="Proteomes" id="UP001501598"/>
    </source>
</evidence>
<gene>
    <name evidence="11" type="ORF">GCM10023175_60670</name>
</gene>
<feature type="transmembrane region" description="Helical" evidence="9">
    <location>
        <begin position="137"/>
        <end position="164"/>
    </location>
</feature>
<evidence type="ECO:0000256" key="3">
    <source>
        <dbReference type="ARBA" id="ARBA00022553"/>
    </source>
</evidence>
<dbReference type="PANTHER" id="PTHR24421">
    <property type="entry name" value="NITRATE/NITRITE SENSOR PROTEIN NARX-RELATED"/>
    <property type="match status" value="1"/>
</dbReference>
<keyword evidence="12" id="KW-1185">Reference proteome</keyword>
<evidence type="ECO:0000313" key="11">
    <source>
        <dbReference type="EMBL" id="GAA4557060.1"/>
    </source>
</evidence>